<evidence type="ECO:0000313" key="3">
    <source>
        <dbReference type="EMBL" id="GAA2033404.1"/>
    </source>
</evidence>
<accession>A0ABN2UCX4</accession>
<dbReference type="EMBL" id="BAAAPW010000002">
    <property type="protein sequence ID" value="GAA2033404.1"/>
    <property type="molecule type" value="Genomic_DNA"/>
</dbReference>
<dbReference type="Gene3D" id="3.50.50.60">
    <property type="entry name" value="FAD/NAD(P)-binding domain"/>
    <property type="match status" value="1"/>
</dbReference>
<evidence type="ECO:0000313" key="4">
    <source>
        <dbReference type="Proteomes" id="UP001501196"/>
    </source>
</evidence>
<keyword evidence="1" id="KW-0560">Oxidoreductase</keyword>
<dbReference type="InterPro" id="IPR050631">
    <property type="entry name" value="PheA/TfdB_FAD_monoxygenase"/>
</dbReference>
<keyword evidence="4" id="KW-1185">Reference proteome</keyword>
<dbReference type="PANTHER" id="PTHR43476">
    <property type="entry name" value="3-(3-HYDROXY-PHENYL)PROPIONATE/3-HYDROXYCINNAMIC ACID HYDROXYLASE"/>
    <property type="match status" value="1"/>
</dbReference>
<dbReference type="InterPro" id="IPR002938">
    <property type="entry name" value="FAD-bd"/>
</dbReference>
<reference evidence="3 4" key="1">
    <citation type="journal article" date="2019" name="Int. J. Syst. Evol. Microbiol.">
        <title>The Global Catalogue of Microorganisms (GCM) 10K type strain sequencing project: providing services to taxonomists for standard genome sequencing and annotation.</title>
        <authorList>
            <consortium name="The Broad Institute Genomics Platform"/>
            <consortium name="The Broad Institute Genome Sequencing Center for Infectious Disease"/>
            <person name="Wu L."/>
            <person name="Ma J."/>
        </authorList>
    </citation>
    <scope>NUCLEOTIDE SEQUENCE [LARGE SCALE GENOMIC DNA]</scope>
    <source>
        <strain evidence="3 4">JCM 15672</strain>
    </source>
</reference>
<evidence type="ECO:0000256" key="1">
    <source>
        <dbReference type="ARBA" id="ARBA00023002"/>
    </source>
</evidence>
<evidence type="ECO:0000259" key="2">
    <source>
        <dbReference type="Pfam" id="PF01494"/>
    </source>
</evidence>
<gene>
    <name evidence="3" type="ORF">GCM10009819_16850</name>
</gene>
<dbReference type="PRINTS" id="PR00420">
    <property type="entry name" value="RNGMNOXGNASE"/>
</dbReference>
<dbReference type="PANTHER" id="PTHR43476:SF3">
    <property type="entry name" value="FAD-BINDING MONOOXYGENASE"/>
    <property type="match status" value="1"/>
</dbReference>
<dbReference type="Pfam" id="PF01494">
    <property type="entry name" value="FAD_binding_3"/>
    <property type="match status" value="1"/>
</dbReference>
<organism evidence="3 4">
    <name type="scientific">Agromyces tropicus</name>
    <dbReference type="NCBI Taxonomy" id="555371"/>
    <lineage>
        <taxon>Bacteria</taxon>
        <taxon>Bacillati</taxon>
        <taxon>Actinomycetota</taxon>
        <taxon>Actinomycetes</taxon>
        <taxon>Micrococcales</taxon>
        <taxon>Microbacteriaceae</taxon>
        <taxon>Agromyces</taxon>
    </lineage>
</organism>
<name>A0ABN2UCX4_9MICO</name>
<dbReference type="Gene3D" id="3.30.70.2450">
    <property type="match status" value="1"/>
</dbReference>
<dbReference type="Proteomes" id="UP001501196">
    <property type="component" value="Unassembled WGS sequence"/>
</dbReference>
<dbReference type="SUPFAM" id="SSF51905">
    <property type="entry name" value="FAD/NAD(P)-binding domain"/>
    <property type="match status" value="1"/>
</dbReference>
<dbReference type="RefSeq" id="WP_344371725.1">
    <property type="nucleotide sequence ID" value="NZ_BAAAPW010000002.1"/>
</dbReference>
<sequence length="395" mass="41575">MTDEPVAEPAAESAAGPAMHDVAVVGAGAVGLLLGCLLARRGLRAIVLERRPEPAPPGTSSRAIGIHPPGLRALAAAGVGDEVRRRAVVIRDGRVTCDGRTLGSLRFPKSGRVHSLPQREVEALLEERLGSARTVTLRRGVEVVAISDRGTHVVVHGTDGDGPVAVAARYAVGADGVRSGIRELIGADWRPHRDRATYVMCDTRDDTGAPETALLHFESAGVVESFPMPGGRRRWVARVRREPPELDVAAVATVVEARTGASFDADAASAPTAFEAAQHIAHPVAAGRIALVGDAAHEISPIGGQGMNLGWSDAVHLDRELAGAIAAAGPIDVFAAYDRARRAAAHRAVRQAAFNMRMGAPATGIRLRTRNAAVRVLGLPGFRRVLARAFTMQWL</sequence>
<protein>
    <submittedName>
        <fullName evidence="3">NAD(P)/FAD-dependent oxidoreductase</fullName>
    </submittedName>
</protein>
<dbReference type="InterPro" id="IPR036188">
    <property type="entry name" value="FAD/NAD-bd_sf"/>
</dbReference>
<proteinExistence type="predicted"/>
<comment type="caution">
    <text evidence="3">The sequence shown here is derived from an EMBL/GenBank/DDBJ whole genome shotgun (WGS) entry which is preliminary data.</text>
</comment>
<feature type="domain" description="FAD-binding" evidence="2">
    <location>
        <begin position="21"/>
        <end position="352"/>
    </location>
</feature>